<dbReference type="PANTHER" id="PTHR43479:SF11">
    <property type="entry name" value="ACREF_ENVCD OPERON REPRESSOR-RELATED"/>
    <property type="match status" value="1"/>
</dbReference>
<comment type="caution">
    <text evidence="4">The sequence shown here is derived from an EMBL/GenBank/DDBJ whole genome shotgun (WGS) entry which is preliminary data.</text>
</comment>
<dbReference type="InterPro" id="IPR001647">
    <property type="entry name" value="HTH_TetR"/>
</dbReference>
<dbReference type="SUPFAM" id="SSF46689">
    <property type="entry name" value="Homeodomain-like"/>
    <property type="match status" value="1"/>
</dbReference>
<keyword evidence="5" id="KW-1185">Reference proteome</keyword>
<dbReference type="Proteomes" id="UP000239471">
    <property type="component" value="Unassembled WGS sequence"/>
</dbReference>
<dbReference type="InterPro" id="IPR050624">
    <property type="entry name" value="HTH-type_Tx_Regulator"/>
</dbReference>
<accession>A0A2T0BD63</accession>
<evidence type="ECO:0000313" key="5">
    <source>
        <dbReference type="Proteomes" id="UP000239471"/>
    </source>
</evidence>
<dbReference type="GO" id="GO:0003677">
    <property type="term" value="F:DNA binding"/>
    <property type="evidence" value="ECO:0007669"/>
    <property type="project" value="UniProtKB-UniRule"/>
</dbReference>
<evidence type="ECO:0000256" key="1">
    <source>
        <dbReference type="ARBA" id="ARBA00023125"/>
    </source>
</evidence>
<dbReference type="AlphaFoldDB" id="A0A2T0BD63"/>
<reference evidence="4 5" key="1">
    <citation type="submission" date="2018-03" db="EMBL/GenBank/DDBJ databases">
        <title>Genome sequence of Clostridium vincentii DSM 10228.</title>
        <authorList>
            <person name="Poehlein A."/>
            <person name="Daniel R."/>
        </authorList>
    </citation>
    <scope>NUCLEOTIDE SEQUENCE [LARGE SCALE GENOMIC DNA]</scope>
    <source>
        <strain evidence="4 5">DSM 10228</strain>
    </source>
</reference>
<dbReference type="RefSeq" id="WP_106060142.1">
    <property type="nucleotide sequence ID" value="NZ_PVXQ01000023.1"/>
</dbReference>
<dbReference type="InterPro" id="IPR009057">
    <property type="entry name" value="Homeodomain-like_sf"/>
</dbReference>
<dbReference type="Pfam" id="PF00440">
    <property type="entry name" value="TetR_N"/>
    <property type="match status" value="1"/>
</dbReference>
<sequence length="199" mass="23159">MGKAFTDREKEIIYRKLIEVGSLSIAKSGFKKTSIEDIAKEVGISKGAFYTFFPSKEVFFFKLMEVLEKEVKSEFASVFPKDRSNFKDDIVNNIYEFICSDKIVEIIDIINCGELDNIMKKLPDNEMEKHLNKDREDIVEFFEPVKDMMNLNTLDIEYIMGMVRLIFFSLIHKKQIGVSVIEKVIRTQIKSIVNYIVNI</sequence>
<organism evidence="4 5">
    <name type="scientific">Clostridium vincentii</name>
    <dbReference type="NCBI Taxonomy" id="52704"/>
    <lineage>
        <taxon>Bacteria</taxon>
        <taxon>Bacillati</taxon>
        <taxon>Bacillota</taxon>
        <taxon>Clostridia</taxon>
        <taxon>Eubacteriales</taxon>
        <taxon>Clostridiaceae</taxon>
        <taxon>Clostridium</taxon>
    </lineage>
</organism>
<proteinExistence type="predicted"/>
<keyword evidence="1 2" id="KW-0238">DNA-binding</keyword>
<evidence type="ECO:0000256" key="2">
    <source>
        <dbReference type="PROSITE-ProRule" id="PRU00335"/>
    </source>
</evidence>
<evidence type="ECO:0000313" key="4">
    <source>
        <dbReference type="EMBL" id="PRR81836.1"/>
    </source>
</evidence>
<protein>
    <submittedName>
        <fullName evidence="4">DNA-binding transcriptional repressor AcrR</fullName>
    </submittedName>
</protein>
<gene>
    <name evidence="4" type="ORF">CLVI_21820</name>
</gene>
<name>A0A2T0BD63_9CLOT</name>
<dbReference type="EMBL" id="PVXQ01000023">
    <property type="protein sequence ID" value="PRR81836.1"/>
    <property type="molecule type" value="Genomic_DNA"/>
</dbReference>
<feature type="domain" description="HTH tetR-type" evidence="3">
    <location>
        <begin position="11"/>
        <end position="71"/>
    </location>
</feature>
<dbReference type="PANTHER" id="PTHR43479">
    <property type="entry name" value="ACREF/ENVCD OPERON REPRESSOR-RELATED"/>
    <property type="match status" value="1"/>
</dbReference>
<feature type="DNA-binding region" description="H-T-H motif" evidence="2">
    <location>
        <begin position="34"/>
        <end position="53"/>
    </location>
</feature>
<dbReference type="Gene3D" id="1.10.357.10">
    <property type="entry name" value="Tetracycline Repressor, domain 2"/>
    <property type="match status" value="1"/>
</dbReference>
<dbReference type="PROSITE" id="PS50977">
    <property type="entry name" value="HTH_TETR_2"/>
    <property type="match status" value="1"/>
</dbReference>
<dbReference type="OrthoDB" id="9812484at2"/>
<evidence type="ECO:0000259" key="3">
    <source>
        <dbReference type="PROSITE" id="PS50977"/>
    </source>
</evidence>